<reference evidence="2 3" key="1">
    <citation type="submission" date="2019-03" db="EMBL/GenBank/DDBJ databases">
        <title>First draft genome of Liparis tanakae, snailfish: a comprehensive survey of snailfish specific genes.</title>
        <authorList>
            <person name="Kim W."/>
            <person name="Song I."/>
            <person name="Jeong J.-H."/>
            <person name="Kim D."/>
            <person name="Kim S."/>
            <person name="Ryu S."/>
            <person name="Song J.Y."/>
            <person name="Lee S.K."/>
        </authorList>
    </citation>
    <scope>NUCLEOTIDE SEQUENCE [LARGE SCALE GENOMIC DNA]</scope>
    <source>
        <tissue evidence="2">Muscle</tissue>
    </source>
</reference>
<sequence length="31" mass="3471">MRDGRRKVRTRQVTYPGPLAPRGEPGTDDTS</sequence>
<dbReference type="EMBL" id="SRLO01023769">
    <property type="protein sequence ID" value="TNN22195.1"/>
    <property type="molecule type" value="Genomic_DNA"/>
</dbReference>
<protein>
    <submittedName>
        <fullName evidence="2">Uncharacterized protein</fullName>
    </submittedName>
</protein>
<evidence type="ECO:0000256" key="1">
    <source>
        <dbReference type="SAM" id="MobiDB-lite"/>
    </source>
</evidence>
<proteinExistence type="predicted"/>
<dbReference type="AlphaFoldDB" id="A0A4Z2E0A4"/>
<feature type="region of interest" description="Disordered" evidence="1">
    <location>
        <begin position="1"/>
        <end position="31"/>
    </location>
</feature>
<gene>
    <name evidence="2" type="ORF">EYF80_067691</name>
</gene>
<comment type="caution">
    <text evidence="2">The sequence shown here is derived from an EMBL/GenBank/DDBJ whole genome shotgun (WGS) entry which is preliminary data.</text>
</comment>
<keyword evidence="3" id="KW-1185">Reference proteome</keyword>
<name>A0A4Z2E0A4_9TELE</name>
<accession>A0A4Z2E0A4</accession>
<dbReference type="Proteomes" id="UP000314294">
    <property type="component" value="Unassembled WGS sequence"/>
</dbReference>
<organism evidence="2 3">
    <name type="scientific">Liparis tanakae</name>
    <name type="common">Tanaka's snailfish</name>
    <dbReference type="NCBI Taxonomy" id="230148"/>
    <lineage>
        <taxon>Eukaryota</taxon>
        <taxon>Metazoa</taxon>
        <taxon>Chordata</taxon>
        <taxon>Craniata</taxon>
        <taxon>Vertebrata</taxon>
        <taxon>Euteleostomi</taxon>
        <taxon>Actinopterygii</taxon>
        <taxon>Neopterygii</taxon>
        <taxon>Teleostei</taxon>
        <taxon>Neoteleostei</taxon>
        <taxon>Acanthomorphata</taxon>
        <taxon>Eupercaria</taxon>
        <taxon>Perciformes</taxon>
        <taxon>Cottioidei</taxon>
        <taxon>Cottales</taxon>
        <taxon>Liparidae</taxon>
        <taxon>Liparis</taxon>
    </lineage>
</organism>
<evidence type="ECO:0000313" key="3">
    <source>
        <dbReference type="Proteomes" id="UP000314294"/>
    </source>
</evidence>
<feature type="compositionally biased region" description="Basic residues" evidence="1">
    <location>
        <begin position="1"/>
        <end position="10"/>
    </location>
</feature>
<evidence type="ECO:0000313" key="2">
    <source>
        <dbReference type="EMBL" id="TNN22195.1"/>
    </source>
</evidence>